<dbReference type="KEGG" id="pcl:Pcal_0829"/>
<feature type="domain" description="EamA" evidence="2">
    <location>
        <begin position="129"/>
        <end position="264"/>
    </location>
</feature>
<feature type="transmembrane region" description="Helical" evidence="1">
    <location>
        <begin position="26"/>
        <end position="43"/>
    </location>
</feature>
<feature type="transmembrane region" description="Helical" evidence="1">
    <location>
        <begin position="222"/>
        <end position="241"/>
    </location>
</feature>
<feature type="transmembrane region" description="Helical" evidence="1">
    <location>
        <begin position="159"/>
        <end position="180"/>
    </location>
</feature>
<evidence type="ECO:0000256" key="1">
    <source>
        <dbReference type="SAM" id="Phobius"/>
    </source>
</evidence>
<dbReference type="Proteomes" id="UP000001431">
    <property type="component" value="Chromosome"/>
</dbReference>
<dbReference type="InterPro" id="IPR000620">
    <property type="entry name" value="EamA_dom"/>
</dbReference>
<dbReference type="GeneID" id="4909065"/>
<evidence type="ECO:0000259" key="2">
    <source>
        <dbReference type="Pfam" id="PF00892"/>
    </source>
</evidence>
<accession>A3MUD8</accession>
<dbReference type="EMBL" id="CP000561">
    <property type="protein sequence ID" value="ABO08255.1"/>
    <property type="molecule type" value="Genomic_DNA"/>
</dbReference>
<dbReference type="SUPFAM" id="SSF103481">
    <property type="entry name" value="Multidrug resistance efflux transporter EmrE"/>
    <property type="match status" value="2"/>
</dbReference>
<evidence type="ECO:0000313" key="3">
    <source>
        <dbReference type="EMBL" id="ABO08255.1"/>
    </source>
</evidence>
<dbReference type="PANTHER" id="PTHR22911:SF79">
    <property type="entry name" value="MOBA-LIKE NTP TRANSFERASE DOMAIN-CONTAINING PROTEIN"/>
    <property type="match status" value="1"/>
</dbReference>
<organism evidence="3 4">
    <name type="scientific">Pyrobaculum calidifontis (strain DSM 21063 / JCM 11548 / VA1)</name>
    <dbReference type="NCBI Taxonomy" id="410359"/>
    <lineage>
        <taxon>Archaea</taxon>
        <taxon>Thermoproteota</taxon>
        <taxon>Thermoprotei</taxon>
        <taxon>Thermoproteales</taxon>
        <taxon>Thermoproteaceae</taxon>
        <taxon>Pyrobaculum</taxon>
    </lineage>
</organism>
<dbReference type="Pfam" id="PF00892">
    <property type="entry name" value="EamA"/>
    <property type="match status" value="1"/>
</dbReference>
<protein>
    <recommendedName>
        <fullName evidence="2">EamA domain-containing protein</fullName>
    </recommendedName>
</protein>
<feature type="transmembrane region" description="Helical" evidence="1">
    <location>
        <begin position="102"/>
        <end position="120"/>
    </location>
</feature>
<dbReference type="RefSeq" id="WP_011849513.1">
    <property type="nucleotide sequence ID" value="NC_009073.1"/>
</dbReference>
<name>A3MUD8_PYRCJ</name>
<dbReference type="GO" id="GO:0016020">
    <property type="term" value="C:membrane"/>
    <property type="evidence" value="ECO:0007669"/>
    <property type="project" value="InterPro"/>
</dbReference>
<keyword evidence="1" id="KW-0472">Membrane</keyword>
<feature type="transmembrane region" description="Helical" evidence="1">
    <location>
        <begin position="77"/>
        <end position="95"/>
    </location>
</feature>
<gene>
    <name evidence="3" type="ordered locus">Pcal_0829</name>
</gene>
<dbReference type="PANTHER" id="PTHR22911">
    <property type="entry name" value="ACYL-MALONYL CONDENSING ENZYME-RELATED"/>
    <property type="match status" value="1"/>
</dbReference>
<keyword evidence="1" id="KW-0812">Transmembrane</keyword>
<proteinExistence type="predicted"/>
<feature type="transmembrane region" description="Helical" evidence="1">
    <location>
        <begin position="50"/>
        <end position="71"/>
    </location>
</feature>
<keyword evidence="1" id="KW-1133">Transmembrane helix</keyword>
<feature type="transmembrane region" description="Helical" evidence="1">
    <location>
        <begin position="192"/>
        <end position="210"/>
    </location>
</feature>
<feature type="transmembrane region" description="Helical" evidence="1">
    <location>
        <begin position="247"/>
        <end position="264"/>
    </location>
</feature>
<dbReference type="HOGENOM" id="CLU_1064041_0_0_2"/>
<keyword evidence="4" id="KW-1185">Reference proteome</keyword>
<dbReference type="eggNOG" id="arCOG00271">
    <property type="taxonomic scope" value="Archaea"/>
</dbReference>
<evidence type="ECO:0000313" key="4">
    <source>
        <dbReference type="Proteomes" id="UP000001431"/>
    </source>
</evidence>
<sequence length="267" mass="27090">MSARILAAAALWSTIGVASVWGRDYIWLAFFRSIVAAAAAAALRAPANRAGLVPGLLLGGLFSAYPAAALFAGVGPAAYLLYTAPLWTTTALALWGERPSRADLAGVALVVAAVAVVLLASLHGEISPIGVAAGLASGAFYGLYIATARRLAKAGREKAASLGAMIYTPLVTAPLALAYFATFHKSPTPTAVAAGLYMGIFTTLVPYILFASAVGRVGGARASVIASVEPVLAAVWGALLFGQIPGVYTLVAYGLITAATLLALSNK</sequence>
<feature type="transmembrane region" description="Helical" evidence="1">
    <location>
        <begin position="126"/>
        <end position="147"/>
    </location>
</feature>
<dbReference type="STRING" id="410359.Pcal_0829"/>
<reference evidence="3" key="1">
    <citation type="submission" date="2007-02" db="EMBL/GenBank/DDBJ databases">
        <title>Complete sequence of Pyrobaculum calidifontis JCM 11548.</title>
        <authorList>
            <consortium name="US DOE Joint Genome Institute"/>
            <person name="Copeland A."/>
            <person name="Lucas S."/>
            <person name="Lapidus A."/>
            <person name="Barry K."/>
            <person name="Glavina del Rio T."/>
            <person name="Dalin E."/>
            <person name="Tice H."/>
            <person name="Pitluck S."/>
            <person name="Chain P."/>
            <person name="Malfatti S."/>
            <person name="Shin M."/>
            <person name="Vergez L."/>
            <person name="Schmutz J."/>
            <person name="Larimer F."/>
            <person name="Land M."/>
            <person name="Hauser L."/>
            <person name="Kyrpides N."/>
            <person name="Mikhailova N."/>
            <person name="Cozen A.E."/>
            <person name="Fitz-Gibbon S.T."/>
            <person name="House C.H."/>
            <person name="Saltikov C."/>
            <person name="Lowe T.M."/>
            <person name="Richardson P."/>
        </authorList>
    </citation>
    <scope>NUCLEOTIDE SEQUENCE [LARGE SCALE GENOMIC DNA]</scope>
    <source>
        <strain evidence="3">JCM 11548</strain>
    </source>
</reference>
<dbReference type="AlphaFoldDB" id="A3MUD8"/>
<dbReference type="InterPro" id="IPR037185">
    <property type="entry name" value="EmrE-like"/>
</dbReference>